<keyword evidence="1" id="KW-0812">Transmembrane</keyword>
<dbReference type="AlphaFoldDB" id="A0AB39BJ80"/>
<protein>
    <submittedName>
        <fullName evidence="2">Uncharacterized protein</fullName>
    </submittedName>
</protein>
<accession>A0AB39BJ80</accession>
<feature type="transmembrane region" description="Helical" evidence="1">
    <location>
        <begin position="44"/>
        <end position="64"/>
    </location>
</feature>
<keyword evidence="1" id="KW-1133">Transmembrane helix</keyword>
<evidence type="ECO:0000313" key="2">
    <source>
        <dbReference type="EMBL" id="XDI06017.1"/>
    </source>
</evidence>
<evidence type="ECO:0000256" key="1">
    <source>
        <dbReference type="SAM" id="Phobius"/>
    </source>
</evidence>
<keyword evidence="1" id="KW-0472">Membrane</keyword>
<feature type="transmembrane region" description="Helical" evidence="1">
    <location>
        <begin position="12"/>
        <end position="38"/>
    </location>
</feature>
<name>A0AB39BJ80_9MICO</name>
<reference evidence="2" key="1">
    <citation type="submission" date="2024-05" db="EMBL/GenBank/DDBJ databases">
        <title>Herbiconiux sp. A18JL235.</title>
        <authorList>
            <person name="Zhang G."/>
        </authorList>
    </citation>
    <scope>NUCLEOTIDE SEQUENCE</scope>
    <source>
        <strain evidence="2">A18JL235</strain>
    </source>
</reference>
<sequence length="78" mass="8211">MSDDPGRGGSARVLVVAIVVVGVALLAVFAVVPLVFTAVNGNPAGLLLFGGLFALAVVVARLRYPGLWRTPGDRRRRR</sequence>
<gene>
    <name evidence="2" type="ORF">ABFY20_02650</name>
</gene>
<dbReference type="EMBL" id="CP162511">
    <property type="protein sequence ID" value="XDI06017.1"/>
    <property type="molecule type" value="Genomic_DNA"/>
</dbReference>
<proteinExistence type="predicted"/>
<organism evidence="2">
    <name type="scientific">Herbiconiux sp. A18JL235</name>
    <dbReference type="NCBI Taxonomy" id="3152363"/>
    <lineage>
        <taxon>Bacteria</taxon>
        <taxon>Bacillati</taxon>
        <taxon>Actinomycetota</taxon>
        <taxon>Actinomycetes</taxon>
        <taxon>Micrococcales</taxon>
        <taxon>Microbacteriaceae</taxon>
        <taxon>Herbiconiux</taxon>
    </lineage>
</organism>
<dbReference type="RefSeq" id="WP_368498406.1">
    <property type="nucleotide sequence ID" value="NZ_CP162511.1"/>
</dbReference>